<sequence length="302" mass="32202">MRERGPARARTTPPVRAPRPASGWWWVLPALLLYGGFVLYPLSQTVRYSFYDWDGFGPATWVGLDNYRSVVTDERLLDSLGHALVLIAFFTLLPIALGLALAAVVADLRSAGARAAARALLFLPQVVPLAGAAIAWSWMYSSDGVVNQLLRLAGLDALARPWLADFHTALPAVGLIGAWVATGLCTLLFTAGLLRIDPSLHEAAALDGAGRIRRFTAVTLPSLRREIVVAATILTIAALASFDIVYVATAGGPGYSTMVPGVLIFRLVFTEQAVGLASALAVVLVVLVLAVIAPLQRLGRER</sequence>
<feature type="transmembrane region" description="Helical" evidence="7">
    <location>
        <begin position="83"/>
        <end position="108"/>
    </location>
</feature>
<dbReference type="GO" id="GO:0055085">
    <property type="term" value="P:transmembrane transport"/>
    <property type="evidence" value="ECO:0007669"/>
    <property type="project" value="InterPro"/>
</dbReference>
<dbReference type="RefSeq" id="WP_083288483.1">
    <property type="nucleotide sequence ID" value="NZ_FNUC01000003.1"/>
</dbReference>
<name>A0A1H5H7U0_9ACTN</name>
<dbReference type="PANTHER" id="PTHR30193:SF37">
    <property type="entry name" value="INNER MEMBRANE ABC TRANSPORTER PERMEASE PROTEIN YCJO"/>
    <property type="match status" value="1"/>
</dbReference>
<dbReference type="InterPro" id="IPR051393">
    <property type="entry name" value="ABC_transporter_permease"/>
</dbReference>
<dbReference type="EMBL" id="FNUC01000003">
    <property type="protein sequence ID" value="SEE24053.1"/>
    <property type="molecule type" value="Genomic_DNA"/>
</dbReference>
<keyword evidence="5 7" id="KW-1133">Transmembrane helix</keyword>
<dbReference type="InterPro" id="IPR000515">
    <property type="entry name" value="MetI-like"/>
</dbReference>
<evidence type="ECO:0000256" key="3">
    <source>
        <dbReference type="ARBA" id="ARBA00022475"/>
    </source>
</evidence>
<protein>
    <submittedName>
        <fullName evidence="9">Raffinose/stachyose/melibiose transport system permease protein</fullName>
    </submittedName>
</protein>
<dbReference type="CDD" id="cd06261">
    <property type="entry name" value="TM_PBP2"/>
    <property type="match status" value="1"/>
</dbReference>
<comment type="subcellular location">
    <subcellularLocation>
        <location evidence="1 7">Cell membrane</location>
        <topology evidence="1 7">Multi-pass membrane protein</topology>
    </subcellularLocation>
</comment>
<reference evidence="10" key="1">
    <citation type="submission" date="2016-10" db="EMBL/GenBank/DDBJ databases">
        <authorList>
            <person name="Varghese N."/>
            <person name="Submissions S."/>
        </authorList>
    </citation>
    <scope>NUCLEOTIDE SEQUENCE [LARGE SCALE GENOMIC DNA]</scope>
    <source>
        <strain evidence="10">DSM 45237</strain>
    </source>
</reference>
<feature type="transmembrane region" description="Helical" evidence="7">
    <location>
        <begin position="227"/>
        <end position="248"/>
    </location>
</feature>
<feature type="transmembrane region" description="Helical" evidence="7">
    <location>
        <begin position="21"/>
        <end position="42"/>
    </location>
</feature>
<evidence type="ECO:0000313" key="9">
    <source>
        <dbReference type="EMBL" id="SEE24053.1"/>
    </source>
</evidence>
<evidence type="ECO:0000313" key="10">
    <source>
        <dbReference type="Proteomes" id="UP000181980"/>
    </source>
</evidence>
<feature type="transmembrane region" description="Helical" evidence="7">
    <location>
        <begin position="169"/>
        <end position="194"/>
    </location>
</feature>
<evidence type="ECO:0000256" key="7">
    <source>
        <dbReference type="RuleBase" id="RU363032"/>
    </source>
</evidence>
<comment type="similarity">
    <text evidence="7">Belongs to the binding-protein-dependent transport system permease family.</text>
</comment>
<accession>A0A1H5H7U0</accession>
<dbReference type="Pfam" id="PF00528">
    <property type="entry name" value="BPD_transp_1"/>
    <property type="match status" value="1"/>
</dbReference>
<dbReference type="Proteomes" id="UP000181980">
    <property type="component" value="Unassembled WGS sequence"/>
</dbReference>
<evidence type="ECO:0000259" key="8">
    <source>
        <dbReference type="PROSITE" id="PS50928"/>
    </source>
</evidence>
<dbReference type="GO" id="GO:0005886">
    <property type="term" value="C:plasma membrane"/>
    <property type="evidence" value="ECO:0007669"/>
    <property type="project" value="UniProtKB-SubCell"/>
</dbReference>
<evidence type="ECO:0000256" key="4">
    <source>
        <dbReference type="ARBA" id="ARBA00022692"/>
    </source>
</evidence>
<proteinExistence type="inferred from homology"/>
<keyword evidence="2 7" id="KW-0813">Transport</keyword>
<evidence type="ECO:0000256" key="2">
    <source>
        <dbReference type="ARBA" id="ARBA00022448"/>
    </source>
</evidence>
<gene>
    <name evidence="9" type="ORF">SAMN04488561_0779</name>
</gene>
<keyword evidence="4 7" id="KW-0812">Transmembrane</keyword>
<keyword evidence="3" id="KW-1003">Cell membrane</keyword>
<organism evidence="9 10">
    <name type="scientific">Jiangella alba</name>
    <dbReference type="NCBI Taxonomy" id="561176"/>
    <lineage>
        <taxon>Bacteria</taxon>
        <taxon>Bacillati</taxon>
        <taxon>Actinomycetota</taxon>
        <taxon>Actinomycetes</taxon>
        <taxon>Jiangellales</taxon>
        <taxon>Jiangellaceae</taxon>
        <taxon>Jiangella</taxon>
    </lineage>
</organism>
<dbReference type="Gene3D" id="1.10.3720.10">
    <property type="entry name" value="MetI-like"/>
    <property type="match status" value="1"/>
</dbReference>
<dbReference type="SUPFAM" id="SSF161098">
    <property type="entry name" value="MetI-like"/>
    <property type="match status" value="1"/>
</dbReference>
<feature type="transmembrane region" description="Helical" evidence="7">
    <location>
        <begin position="273"/>
        <end position="295"/>
    </location>
</feature>
<feature type="transmembrane region" description="Helical" evidence="7">
    <location>
        <begin position="120"/>
        <end position="140"/>
    </location>
</feature>
<evidence type="ECO:0000256" key="6">
    <source>
        <dbReference type="ARBA" id="ARBA00023136"/>
    </source>
</evidence>
<evidence type="ECO:0000256" key="1">
    <source>
        <dbReference type="ARBA" id="ARBA00004651"/>
    </source>
</evidence>
<feature type="domain" description="ABC transmembrane type-1" evidence="8">
    <location>
        <begin position="80"/>
        <end position="293"/>
    </location>
</feature>
<evidence type="ECO:0000256" key="5">
    <source>
        <dbReference type="ARBA" id="ARBA00022989"/>
    </source>
</evidence>
<dbReference type="STRING" id="561176.SAMN04488561_0779"/>
<dbReference type="AlphaFoldDB" id="A0A1H5H7U0"/>
<dbReference type="InterPro" id="IPR035906">
    <property type="entry name" value="MetI-like_sf"/>
</dbReference>
<dbReference type="PANTHER" id="PTHR30193">
    <property type="entry name" value="ABC TRANSPORTER PERMEASE PROTEIN"/>
    <property type="match status" value="1"/>
</dbReference>
<keyword evidence="6 7" id="KW-0472">Membrane</keyword>
<keyword evidence="10" id="KW-1185">Reference proteome</keyword>
<dbReference type="PROSITE" id="PS50928">
    <property type="entry name" value="ABC_TM1"/>
    <property type="match status" value="1"/>
</dbReference>